<dbReference type="PANTHER" id="PTHR47053:SF1">
    <property type="entry name" value="MUREIN DD-ENDOPEPTIDASE MEPH-RELATED"/>
    <property type="match status" value="1"/>
</dbReference>
<dbReference type="GO" id="GO:0006508">
    <property type="term" value="P:proteolysis"/>
    <property type="evidence" value="ECO:0007669"/>
    <property type="project" value="UniProtKB-KW"/>
</dbReference>
<name>D1C4K8_SPHTD</name>
<keyword evidence="4" id="KW-0788">Thiol protease</keyword>
<gene>
    <name evidence="7" type="ordered locus">Sthe_1741</name>
</gene>
<keyword evidence="5" id="KW-0732">Signal</keyword>
<dbReference type="InParanoid" id="D1C4K8"/>
<dbReference type="STRING" id="479434.Sthe_1741"/>
<reference evidence="7 8" key="2">
    <citation type="journal article" date="2010" name="Stand. Genomic Sci.">
        <title>Complete genome sequence of Desulfohalobium retbaense type strain (HR(100)).</title>
        <authorList>
            <person name="Spring S."/>
            <person name="Nolan M."/>
            <person name="Lapidus A."/>
            <person name="Glavina Del Rio T."/>
            <person name="Copeland A."/>
            <person name="Tice H."/>
            <person name="Cheng J.F."/>
            <person name="Lucas S."/>
            <person name="Land M."/>
            <person name="Chen F."/>
            <person name="Bruce D."/>
            <person name="Goodwin L."/>
            <person name="Pitluck S."/>
            <person name="Ivanova N."/>
            <person name="Mavromatis K."/>
            <person name="Mikhailova N."/>
            <person name="Pati A."/>
            <person name="Chen A."/>
            <person name="Palaniappan K."/>
            <person name="Hauser L."/>
            <person name="Chang Y.J."/>
            <person name="Jeffries C.D."/>
            <person name="Munk C."/>
            <person name="Kiss H."/>
            <person name="Chain P."/>
            <person name="Han C."/>
            <person name="Brettin T."/>
            <person name="Detter J.C."/>
            <person name="Schuler E."/>
            <person name="Goker M."/>
            <person name="Rohde M."/>
            <person name="Bristow J."/>
            <person name="Eisen J.A."/>
            <person name="Markowitz V."/>
            <person name="Hugenholtz P."/>
            <person name="Kyrpides N.C."/>
            <person name="Klenk H.P."/>
        </authorList>
    </citation>
    <scope>NUCLEOTIDE SEQUENCE [LARGE SCALE GENOMIC DNA]</scope>
    <source>
        <strain evidence="8">ATCC 49802 / DSM 20745 / S 6022</strain>
    </source>
</reference>
<sequence>MGGCLVAAAVTLLGPVSVAADTLHDANDPTYNPSSAALAGAGGGTATPAAPGTIPISWEFKRFYDRSGGVPIFGYAISMPVLENGLRVQYFERQRLEHHPEKAGTAYEVELGRLGADEAARRGLLETAPFAPQPGGSAPGCDYFAETGHWLCNGFRHYWKSHGVELGDPGVSFRESLALFGYPISEEFVENGVTVQYFERARFEYHPGTGAAHDTLLGLVGYPAWAAAEPTAVAAPLQAPPVGELIKEEALRHLGAPYVWGGTTPAGFDCSGFVYYVVNQVLGGGFPRNMDAQVASGVPVDPKDLHPGDLVFQQNTYQWGLSHAGIYIGDGKFIHASMPGVGVTISDLWDGYWGPRFYAARRVGV</sequence>
<dbReference type="SUPFAM" id="SSF54001">
    <property type="entry name" value="Cysteine proteinases"/>
    <property type="match status" value="1"/>
</dbReference>
<evidence type="ECO:0000259" key="6">
    <source>
        <dbReference type="PROSITE" id="PS51935"/>
    </source>
</evidence>
<dbReference type="AlphaFoldDB" id="D1C4K8"/>
<dbReference type="EMBL" id="CP001823">
    <property type="protein sequence ID" value="ACZ39175.1"/>
    <property type="molecule type" value="Genomic_DNA"/>
</dbReference>
<feature type="signal peptide" evidence="5">
    <location>
        <begin position="1"/>
        <end position="19"/>
    </location>
</feature>
<evidence type="ECO:0000256" key="3">
    <source>
        <dbReference type="ARBA" id="ARBA00022801"/>
    </source>
</evidence>
<evidence type="ECO:0000313" key="7">
    <source>
        <dbReference type="EMBL" id="ACZ39175.1"/>
    </source>
</evidence>
<reference evidence="8" key="1">
    <citation type="submission" date="2009-11" db="EMBL/GenBank/DDBJ databases">
        <title>The complete chromosome 1 of Sphaerobacter thermophilus DSM 20745.</title>
        <authorList>
            <person name="Lucas S."/>
            <person name="Copeland A."/>
            <person name="Lapidus A."/>
            <person name="Glavina del Rio T."/>
            <person name="Dalin E."/>
            <person name="Tice H."/>
            <person name="Bruce D."/>
            <person name="Goodwin L."/>
            <person name="Pitluck S."/>
            <person name="Kyrpides N."/>
            <person name="Mavromatis K."/>
            <person name="Ivanova N."/>
            <person name="Mikhailova N."/>
            <person name="LaButti K.M."/>
            <person name="Clum A."/>
            <person name="Sun H.I."/>
            <person name="Brettin T."/>
            <person name="Detter J.C."/>
            <person name="Han C."/>
            <person name="Larimer F."/>
            <person name="Land M."/>
            <person name="Hauser L."/>
            <person name="Markowitz V."/>
            <person name="Cheng J.F."/>
            <person name="Hugenholtz P."/>
            <person name="Woyke T."/>
            <person name="Wu D."/>
            <person name="Steenblock K."/>
            <person name="Schneider S."/>
            <person name="Pukall R."/>
            <person name="Goeker M."/>
            <person name="Klenk H.P."/>
            <person name="Eisen J.A."/>
        </authorList>
    </citation>
    <scope>NUCLEOTIDE SEQUENCE [LARGE SCALE GENOMIC DNA]</scope>
    <source>
        <strain evidence="8">ATCC 49802 / DSM 20745 / S 6022</strain>
    </source>
</reference>
<dbReference type="Proteomes" id="UP000002027">
    <property type="component" value="Chromosome 1"/>
</dbReference>
<dbReference type="InterPro" id="IPR051202">
    <property type="entry name" value="Peptidase_C40"/>
</dbReference>
<dbReference type="KEGG" id="sti:Sthe_1741"/>
<dbReference type="Pfam" id="PF00877">
    <property type="entry name" value="NLPC_P60"/>
    <property type="match status" value="1"/>
</dbReference>
<organism evidence="7 8">
    <name type="scientific">Sphaerobacter thermophilus (strain ATCC 49802 / DSM 20745 / KCCM 41009 / NCIMB 13125 / S 6022)</name>
    <dbReference type="NCBI Taxonomy" id="479434"/>
    <lineage>
        <taxon>Bacteria</taxon>
        <taxon>Pseudomonadati</taxon>
        <taxon>Thermomicrobiota</taxon>
        <taxon>Thermomicrobia</taxon>
        <taxon>Sphaerobacterales</taxon>
        <taxon>Sphaerobacterineae</taxon>
        <taxon>Sphaerobacteraceae</taxon>
        <taxon>Sphaerobacter</taxon>
    </lineage>
</organism>
<evidence type="ECO:0000256" key="5">
    <source>
        <dbReference type="SAM" id="SignalP"/>
    </source>
</evidence>
<dbReference type="HOGENOM" id="CLU_758423_0_0_0"/>
<dbReference type="eggNOG" id="COG0791">
    <property type="taxonomic scope" value="Bacteria"/>
</dbReference>
<dbReference type="PANTHER" id="PTHR47053">
    <property type="entry name" value="MUREIN DD-ENDOPEPTIDASE MEPH-RELATED"/>
    <property type="match status" value="1"/>
</dbReference>
<keyword evidence="2" id="KW-0645">Protease</keyword>
<feature type="domain" description="NlpC/P60" evidence="6">
    <location>
        <begin position="240"/>
        <end position="364"/>
    </location>
</feature>
<evidence type="ECO:0000256" key="1">
    <source>
        <dbReference type="ARBA" id="ARBA00007074"/>
    </source>
</evidence>
<dbReference type="PROSITE" id="PS51935">
    <property type="entry name" value="NLPC_P60"/>
    <property type="match status" value="1"/>
</dbReference>
<evidence type="ECO:0000313" key="8">
    <source>
        <dbReference type="Proteomes" id="UP000002027"/>
    </source>
</evidence>
<proteinExistence type="inferred from homology"/>
<evidence type="ECO:0000256" key="4">
    <source>
        <dbReference type="ARBA" id="ARBA00022807"/>
    </source>
</evidence>
<comment type="similarity">
    <text evidence="1">Belongs to the peptidase C40 family.</text>
</comment>
<keyword evidence="3" id="KW-0378">Hydrolase</keyword>
<dbReference type="Gene3D" id="3.90.1720.10">
    <property type="entry name" value="endopeptidase domain like (from Nostoc punctiforme)"/>
    <property type="match status" value="1"/>
</dbReference>
<protein>
    <submittedName>
        <fullName evidence="7">NLP/P60 protein</fullName>
    </submittedName>
</protein>
<feature type="chain" id="PRO_5003021151" evidence="5">
    <location>
        <begin position="20"/>
        <end position="365"/>
    </location>
</feature>
<keyword evidence="8" id="KW-1185">Reference proteome</keyword>
<dbReference type="InterPro" id="IPR038765">
    <property type="entry name" value="Papain-like_cys_pep_sf"/>
</dbReference>
<accession>D1C4K8</accession>
<dbReference type="InterPro" id="IPR000064">
    <property type="entry name" value="NLP_P60_dom"/>
</dbReference>
<evidence type="ECO:0000256" key="2">
    <source>
        <dbReference type="ARBA" id="ARBA00022670"/>
    </source>
</evidence>
<dbReference type="GO" id="GO:0008234">
    <property type="term" value="F:cysteine-type peptidase activity"/>
    <property type="evidence" value="ECO:0007669"/>
    <property type="project" value="UniProtKB-KW"/>
</dbReference>